<feature type="region of interest" description="Disordered" evidence="1">
    <location>
        <begin position="80"/>
        <end position="104"/>
    </location>
</feature>
<name>A0AAW1LD97_POPJA</name>
<dbReference type="EMBL" id="JASPKY010000123">
    <property type="protein sequence ID" value="KAK9732022.1"/>
    <property type="molecule type" value="Genomic_DNA"/>
</dbReference>
<gene>
    <name evidence="2" type="ORF">QE152_g13183</name>
</gene>
<reference evidence="2 3" key="1">
    <citation type="journal article" date="2024" name="BMC Genomics">
        <title>De novo assembly and annotation of Popillia japonica's genome with initial clues to its potential as an invasive pest.</title>
        <authorList>
            <person name="Cucini C."/>
            <person name="Boschi S."/>
            <person name="Funari R."/>
            <person name="Cardaioli E."/>
            <person name="Iannotti N."/>
            <person name="Marturano G."/>
            <person name="Paoli F."/>
            <person name="Bruttini M."/>
            <person name="Carapelli A."/>
            <person name="Frati F."/>
            <person name="Nardi F."/>
        </authorList>
    </citation>
    <scope>NUCLEOTIDE SEQUENCE [LARGE SCALE GENOMIC DNA]</scope>
    <source>
        <strain evidence="2">DMR45628</strain>
    </source>
</reference>
<dbReference type="Proteomes" id="UP001458880">
    <property type="component" value="Unassembled WGS sequence"/>
</dbReference>
<sequence>MREEEESLLLWAYKKPSKKVSKIFTTRETEGVFNLTVERRLFGNDQKFREYFRLSTERSQIVLEHIKEDVTKLPYNRHKNPISLPYNRHKNPISPEEKLSITLR</sequence>
<dbReference type="AlphaFoldDB" id="A0AAW1LD97"/>
<organism evidence="2 3">
    <name type="scientific">Popillia japonica</name>
    <name type="common">Japanese beetle</name>
    <dbReference type="NCBI Taxonomy" id="7064"/>
    <lineage>
        <taxon>Eukaryota</taxon>
        <taxon>Metazoa</taxon>
        <taxon>Ecdysozoa</taxon>
        <taxon>Arthropoda</taxon>
        <taxon>Hexapoda</taxon>
        <taxon>Insecta</taxon>
        <taxon>Pterygota</taxon>
        <taxon>Neoptera</taxon>
        <taxon>Endopterygota</taxon>
        <taxon>Coleoptera</taxon>
        <taxon>Polyphaga</taxon>
        <taxon>Scarabaeiformia</taxon>
        <taxon>Scarabaeidae</taxon>
        <taxon>Rutelinae</taxon>
        <taxon>Popillia</taxon>
    </lineage>
</organism>
<evidence type="ECO:0000256" key="1">
    <source>
        <dbReference type="SAM" id="MobiDB-lite"/>
    </source>
</evidence>
<keyword evidence="3" id="KW-1185">Reference proteome</keyword>
<accession>A0AAW1LD97</accession>
<comment type="caution">
    <text evidence="2">The sequence shown here is derived from an EMBL/GenBank/DDBJ whole genome shotgun (WGS) entry which is preliminary data.</text>
</comment>
<feature type="compositionally biased region" description="Basic and acidic residues" evidence="1">
    <location>
        <begin position="95"/>
        <end position="104"/>
    </location>
</feature>
<evidence type="ECO:0000313" key="3">
    <source>
        <dbReference type="Proteomes" id="UP001458880"/>
    </source>
</evidence>
<evidence type="ECO:0000313" key="2">
    <source>
        <dbReference type="EMBL" id="KAK9732022.1"/>
    </source>
</evidence>
<protein>
    <submittedName>
        <fullName evidence="2">Uncharacterized protein</fullName>
    </submittedName>
</protein>
<proteinExistence type="predicted"/>